<evidence type="ECO:0000256" key="1">
    <source>
        <dbReference type="ARBA" id="ARBA00009477"/>
    </source>
</evidence>
<feature type="domain" description="CzcB-like C-terminal circularly permuted SH3-like" evidence="6">
    <location>
        <begin position="281"/>
        <end position="333"/>
    </location>
</feature>
<evidence type="ECO:0000259" key="4">
    <source>
        <dbReference type="Pfam" id="PF25919"/>
    </source>
</evidence>
<dbReference type="SUPFAM" id="SSF111369">
    <property type="entry name" value="HlyD-like secretion proteins"/>
    <property type="match status" value="1"/>
</dbReference>
<dbReference type="Pfam" id="PF25975">
    <property type="entry name" value="CzcB_C"/>
    <property type="match status" value="1"/>
</dbReference>
<dbReference type="KEGG" id="saf:SULAZ_0689"/>
<reference evidence="7 8" key="1">
    <citation type="journal article" date="2009" name="J. Bacteriol.">
        <title>Complete and draft genome sequences of six members of the Aquificales.</title>
        <authorList>
            <person name="Reysenbach A.L."/>
            <person name="Hamamura N."/>
            <person name="Podar M."/>
            <person name="Griffiths E."/>
            <person name="Ferreira S."/>
            <person name="Hochstein R."/>
            <person name="Heidelberg J."/>
            <person name="Johnson J."/>
            <person name="Mead D."/>
            <person name="Pohorille A."/>
            <person name="Sarmiento M."/>
            <person name="Schweighofer K."/>
            <person name="Seshadri R."/>
            <person name="Voytek M.A."/>
        </authorList>
    </citation>
    <scope>NUCLEOTIDE SEQUENCE [LARGE SCALE GENOMIC DNA]</scope>
    <source>
        <strain evidence="8">Az-Fu1 / DSM 15241 / OCM 825</strain>
    </source>
</reference>
<dbReference type="Pfam" id="PF25919">
    <property type="entry name" value="BSH_CusB"/>
    <property type="match status" value="1"/>
</dbReference>
<dbReference type="OrthoDB" id="11589at2"/>
<dbReference type="InterPro" id="IPR058792">
    <property type="entry name" value="Beta-barrel_RND_2"/>
</dbReference>
<dbReference type="GO" id="GO:0016020">
    <property type="term" value="C:membrane"/>
    <property type="evidence" value="ECO:0007669"/>
    <property type="project" value="InterPro"/>
</dbReference>
<feature type="chain" id="PRO_5002906588" evidence="3">
    <location>
        <begin position="18"/>
        <end position="349"/>
    </location>
</feature>
<dbReference type="InterPro" id="IPR051909">
    <property type="entry name" value="MFP_Cation_Efflux"/>
</dbReference>
<dbReference type="HOGENOM" id="CLU_018816_13_0_0"/>
<dbReference type="InterPro" id="IPR058790">
    <property type="entry name" value="BSH_CusB"/>
</dbReference>
<dbReference type="InterPro" id="IPR006143">
    <property type="entry name" value="RND_pump_MFP"/>
</dbReference>
<feature type="domain" description="CusB-like barrel-sandwich hybrid" evidence="4">
    <location>
        <begin position="62"/>
        <end position="195"/>
    </location>
</feature>
<dbReference type="PANTHER" id="PTHR30097:SF16">
    <property type="entry name" value="CATION EFFLUX SYSTEM (CZCB-LIKE)"/>
    <property type="match status" value="1"/>
</dbReference>
<comment type="similarity">
    <text evidence="1">Belongs to the membrane fusion protein (MFP) (TC 8.A.1) family.</text>
</comment>
<accession>C1DU87</accession>
<gene>
    <name evidence="7" type="ordered locus">SULAZ_0689</name>
</gene>
<keyword evidence="3" id="KW-0732">Signal</keyword>
<dbReference type="Gene3D" id="2.40.420.20">
    <property type="match status" value="1"/>
</dbReference>
<dbReference type="GO" id="GO:0022857">
    <property type="term" value="F:transmembrane transporter activity"/>
    <property type="evidence" value="ECO:0007669"/>
    <property type="project" value="InterPro"/>
</dbReference>
<evidence type="ECO:0000256" key="2">
    <source>
        <dbReference type="ARBA" id="ARBA00022448"/>
    </source>
</evidence>
<feature type="signal peptide" evidence="3">
    <location>
        <begin position="1"/>
        <end position="17"/>
    </location>
</feature>
<dbReference type="NCBIfam" id="TIGR01730">
    <property type="entry name" value="RND_mfp"/>
    <property type="match status" value="1"/>
</dbReference>
<dbReference type="Gene3D" id="2.40.50.100">
    <property type="match status" value="1"/>
</dbReference>
<protein>
    <submittedName>
        <fullName evidence="7">Cation efflux system</fullName>
    </submittedName>
</protein>
<evidence type="ECO:0000313" key="7">
    <source>
        <dbReference type="EMBL" id="ACN99140.1"/>
    </source>
</evidence>
<dbReference type="Gene3D" id="2.40.30.170">
    <property type="match status" value="1"/>
</dbReference>
<dbReference type="EMBL" id="CP001229">
    <property type="protein sequence ID" value="ACN99140.1"/>
    <property type="molecule type" value="Genomic_DNA"/>
</dbReference>
<evidence type="ECO:0000313" key="8">
    <source>
        <dbReference type="Proteomes" id="UP000001369"/>
    </source>
</evidence>
<feature type="domain" description="CusB-like beta-barrel" evidence="5">
    <location>
        <begin position="201"/>
        <end position="272"/>
    </location>
</feature>
<evidence type="ECO:0000256" key="3">
    <source>
        <dbReference type="SAM" id="SignalP"/>
    </source>
</evidence>
<evidence type="ECO:0000259" key="5">
    <source>
        <dbReference type="Pfam" id="PF25954"/>
    </source>
</evidence>
<keyword evidence="8" id="KW-1185">Reference proteome</keyword>
<dbReference type="PANTHER" id="PTHR30097">
    <property type="entry name" value="CATION EFFLUX SYSTEM PROTEIN CUSB"/>
    <property type="match status" value="1"/>
</dbReference>
<dbReference type="Pfam" id="PF25954">
    <property type="entry name" value="Beta-barrel_RND_2"/>
    <property type="match status" value="1"/>
</dbReference>
<dbReference type="STRING" id="204536.SULAZ_0689"/>
<sequence length="349" mass="38984">MKNVLLLIAFLFSFSFSQEVVVSKDKAEKLGIKTTAVKYKEIFITKTYPAVVNENPTLSYSVSSSVDGIVENLYVKQGDTVKKGQVLLTVYSPKIADIQANIEMAKVKVDTARQVLEREEMLYKEEVIPYVRYYNAKIEYQKAVGELNALRRILSSYGEIKGNSVVLRSKVNGFVADLKAIKGSPVSLGQEIMYIHSHERLWVIAQLPFQDAQNLKIGQKVYIKTPLGKKVEGILTYISHDIDPKTKRNDVRIVVNNVGDLLKPNLFVDVEIPVSSMKGLVVPSSSVFRENGKDYCFVKTGNKFVLREVQVGSRDDKEAVVLSGIKEGEEVVYSRVIFLRSSVFGGGGE</sequence>
<evidence type="ECO:0000259" key="6">
    <source>
        <dbReference type="Pfam" id="PF25975"/>
    </source>
</evidence>
<name>C1DU87_SULAA</name>
<keyword evidence="2" id="KW-0813">Transport</keyword>
<dbReference type="RefSeq" id="WP_012674459.1">
    <property type="nucleotide sequence ID" value="NC_012438.1"/>
</dbReference>
<organism evidence="7 8">
    <name type="scientific">Sulfurihydrogenibium azorense (strain DSM 15241 / OCM 825 / Az-Fu1)</name>
    <dbReference type="NCBI Taxonomy" id="204536"/>
    <lineage>
        <taxon>Bacteria</taxon>
        <taxon>Pseudomonadati</taxon>
        <taxon>Aquificota</taxon>
        <taxon>Aquificia</taxon>
        <taxon>Aquificales</taxon>
        <taxon>Hydrogenothermaceae</taxon>
        <taxon>Sulfurihydrogenibium</taxon>
    </lineage>
</organism>
<dbReference type="InterPro" id="IPR058649">
    <property type="entry name" value="CzcB_C"/>
</dbReference>
<dbReference type="eggNOG" id="COG0845">
    <property type="taxonomic scope" value="Bacteria"/>
</dbReference>
<dbReference type="Proteomes" id="UP000001369">
    <property type="component" value="Chromosome"/>
</dbReference>
<proteinExistence type="inferred from homology"/>
<dbReference type="AlphaFoldDB" id="C1DU87"/>